<dbReference type="Proteomes" id="UP000029867">
    <property type="component" value="Unassembled WGS sequence"/>
</dbReference>
<dbReference type="PANTHER" id="PTHR12755:SF3">
    <property type="entry name" value="POLYNUCLEOTIDE 5'-HYDROXYL-KINASE NOL9"/>
    <property type="match status" value="1"/>
</dbReference>
<feature type="domain" description="Clp1 P-loop" evidence="9">
    <location>
        <begin position="256"/>
        <end position="449"/>
    </location>
</feature>
<dbReference type="InterPro" id="IPR045116">
    <property type="entry name" value="Clp1/Grc3"/>
</dbReference>
<sequence>MASRLSAFAALNNSDSESETEHQISSPTGLKETLNTNSESCRDSNPDIDFAESGGMKIDLGLNTGTRYALSGNGCAEIITTSNFSLLPGINVCYYDNHQILGLQTGDRLVMKGQYQIEVLHGFAEIDCYILYPGECITIRATNITSLPCVTTSNSQNLKATQPFSKPFSAIIKLKNVNDNLDSLSRFYPHLRNFYHTDNSVDESKYNKFRYTFTHMTKPESNNFGTSIPTSWKSAFSSITGDTMKNKGNQTILIIGNKNTGKSSFLKLLYNTLLSQSSLLKEDKIFRILDIDPGQPELCLPGCISLSELKSPLLGTLEPFKLAKTSEIVKFIGFNSPDVQPLNYFHQLNSLIEQIEKQSFGKNIVTFINSPGWVKGFGAEVISHIVSSIHISHLIQLSDQSRDLDILRETNWDKNTSIIKLTSINGSNMPSNPYSPSVIKNFKLITYMHYNRETNNYDFNPLILKPPFRIPYTPSNKRIDQLLDFKGVMGISIYDSLGLLPDDVPNALEAQYVSLITVAKSEIRAKLQALNNHSRFMSTSVPNIIDESVIQSLDSNFHGLAIIHSVDKKNKLFNIYTQADTTTISELVIQKDQVLIMVKGRQAVPLEEMYSISITKEEAQYWDSFGFRCLPYISPTLSNEGVGGKPVSIRRNIQRR</sequence>
<accession>A0A099NYN9</accession>
<dbReference type="GO" id="GO:0005524">
    <property type="term" value="F:ATP binding"/>
    <property type="evidence" value="ECO:0007669"/>
    <property type="project" value="UniProtKB-KW"/>
</dbReference>
<evidence type="ECO:0000256" key="5">
    <source>
        <dbReference type="ARBA" id="ARBA00022741"/>
    </source>
</evidence>
<keyword evidence="7" id="KW-0067">ATP-binding</keyword>
<dbReference type="Pfam" id="PF16575">
    <property type="entry name" value="CLP1_P"/>
    <property type="match status" value="1"/>
</dbReference>
<comment type="caution">
    <text evidence="10">The sequence shown here is derived from an EMBL/GenBank/DDBJ whole genome shotgun (WGS) entry which is preliminary data.</text>
</comment>
<keyword evidence="5" id="KW-0547">Nucleotide-binding</keyword>
<evidence type="ECO:0000256" key="8">
    <source>
        <dbReference type="SAM" id="MobiDB-lite"/>
    </source>
</evidence>
<protein>
    <recommendedName>
        <fullName evidence="3">Polynucleotide 5'-hydroxyl-kinase GRC3</fullName>
    </recommendedName>
    <alternativeName>
        <fullName evidence="2">Polynucleotide 5'-hydroxyl-kinase grc3</fullName>
    </alternativeName>
</protein>
<dbReference type="PANTHER" id="PTHR12755">
    <property type="entry name" value="CLEAVAGE/POLYADENYLATION FACTOR IA SUBUNIT CLP1P"/>
    <property type="match status" value="1"/>
</dbReference>
<dbReference type="HOGENOM" id="CLU_010345_1_1_1"/>
<evidence type="ECO:0000313" key="11">
    <source>
        <dbReference type="Proteomes" id="UP000029867"/>
    </source>
</evidence>
<dbReference type="GO" id="GO:0005634">
    <property type="term" value="C:nucleus"/>
    <property type="evidence" value="ECO:0007669"/>
    <property type="project" value="TreeGrafter"/>
</dbReference>
<keyword evidence="4" id="KW-0808">Transferase</keyword>
<proteinExistence type="inferred from homology"/>
<dbReference type="GO" id="GO:0051731">
    <property type="term" value="F:polynucleotide 5'-hydroxyl-kinase activity"/>
    <property type="evidence" value="ECO:0007669"/>
    <property type="project" value="InterPro"/>
</dbReference>
<evidence type="ECO:0000256" key="1">
    <source>
        <dbReference type="ARBA" id="ARBA00011003"/>
    </source>
</evidence>
<evidence type="ECO:0000256" key="7">
    <source>
        <dbReference type="ARBA" id="ARBA00022840"/>
    </source>
</evidence>
<dbReference type="GO" id="GO:0000448">
    <property type="term" value="P:cleavage in ITS2 between 5.8S rRNA and LSU-rRNA of tricistronic rRNA transcript (SSU-rRNA, 5.8S rRNA, LSU-rRNA)"/>
    <property type="evidence" value="ECO:0007669"/>
    <property type="project" value="TreeGrafter"/>
</dbReference>
<gene>
    <name evidence="10" type="ORF">JL09_g3714</name>
</gene>
<organism evidence="10 11">
    <name type="scientific">Pichia kudriavzevii</name>
    <name type="common">Yeast</name>
    <name type="synonym">Issatchenkia orientalis</name>
    <dbReference type="NCBI Taxonomy" id="4909"/>
    <lineage>
        <taxon>Eukaryota</taxon>
        <taxon>Fungi</taxon>
        <taxon>Dikarya</taxon>
        <taxon>Ascomycota</taxon>
        <taxon>Saccharomycotina</taxon>
        <taxon>Pichiomycetes</taxon>
        <taxon>Pichiales</taxon>
        <taxon>Pichiaceae</taxon>
        <taxon>Pichia</taxon>
    </lineage>
</organism>
<evidence type="ECO:0000256" key="6">
    <source>
        <dbReference type="ARBA" id="ARBA00022777"/>
    </source>
</evidence>
<reference evidence="11" key="1">
    <citation type="journal article" date="2014" name="Microb. Cell Fact.">
        <title>Exploiting Issatchenkia orientalis SD108 for succinic acid production.</title>
        <authorList>
            <person name="Xiao H."/>
            <person name="Shao Z."/>
            <person name="Jiang Y."/>
            <person name="Dole S."/>
            <person name="Zhao H."/>
        </authorList>
    </citation>
    <scope>NUCLEOTIDE SEQUENCE [LARGE SCALE GENOMIC DNA]</scope>
    <source>
        <strain evidence="11">SD108</strain>
    </source>
</reference>
<dbReference type="InterPro" id="IPR032319">
    <property type="entry name" value="CLP1_P"/>
</dbReference>
<keyword evidence="6" id="KW-0418">Kinase</keyword>
<dbReference type="EMBL" id="JQFK01000043">
    <property type="protein sequence ID" value="KGK37159.1"/>
    <property type="molecule type" value="Genomic_DNA"/>
</dbReference>
<feature type="region of interest" description="Disordered" evidence="8">
    <location>
        <begin position="11"/>
        <end position="43"/>
    </location>
</feature>
<comment type="similarity">
    <text evidence="1">Belongs to the Clp1 family. NOL9/GRC3 subfamily.</text>
</comment>
<feature type="compositionally biased region" description="Polar residues" evidence="8">
    <location>
        <begin position="23"/>
        <end position="39"/>
    </location>
</feature>
<dbReference type="Gene3D" id="3.40.50.300">
    <property type="entry name" value="P-loop containing nucleotide triphosphate hydrolases"/>
    <property type="match status" value="1"/>
</dbReference>
<dbReference type="eggNOG" id="KOG2750">
    <property type="taxonomic scope" value="Eukaryota"/>
</dbReference>
<dbReference type="InterPro" id="IPR027417">
    <property type="entry name" value="P-loop_NTPase"/>
</dbReference>
<dbReference type="AlphaFoldDB" id="A0A099NYN9"/>
<dbReference type="VEuPathDB" id="FungiDB:C5L36_0A09500"/>
<evidence type="ECO:0000259" key="9">
    <source>
        <dbReference type="Pfam" id="PF16575"/>
    </source>
</evidence>
<evidence type="ECO:0000313" key="10">
    <source>
        <dbReference type="EMBL" id="KGK37159.1"/>
    </source>
</evidence>
<evidence type="ECO:0000256" key="2">
    <source>
        <dbReference type="ARBA" id="ARBA00018706"/>
    </source>
</evidence>
<name>A0A099NYN9_PICKU</name>
<evidence type="ECO:0000256" key="3">
    <source>
        <dbReference type="ARBA" id="ARBA00019824"/>
    </source>
</evidence>
<evidence type="ECO:0000256" key="4">
    <source>
        <dbReference type="ARBA" id="ARBA00022679"/>
    </source>
</evidence>